<name>A0ACC1T9R4_9APHY</name>
<dbReference type="Proteomes" id="UP001148662">
    <property type="component" value="Unassembled WGS sequence"/>
</dbReference>
<organism evidence="1 2">
    <name type="scientific">Phlebia brevispora</name>
    <dbReference type="NCBI Taxonomy" id="194682"/>
    <lineage>
        <taxon>Eukaryota</taxon>
        <taxon>Fungi</taxon>
        <taxon>Dikarya</taxon>
        <taxon>Basidiomycota</taxon>
        <taxon>Agaricomycotina</taxon>
        <taxon>Agaricomycetes</taxon>
        <taxon>Polyporales</taxon>
        <taxon>Meruliaceae</taxon>
        <taxon>Phlebia</taxon>
    </lineage>
</organism>
<proteinExistence type="predicted"/>
<gene>
    <name evidence="1" type="ORF">NM688_g1911</name>
</gene>
<evidence type="ECO:0000313" key="2">
    <source>
        <dbReference type="Proteomes" id="UP001148662"/>
    </source>
</evidence>
<dbReference type="EMBL" id="JANHOG010000224">
    <property type="protein sequence ID" value="KAJ3556636.1"/>
    <property type="molecule type" value="Genomic_DNA"/>
</dbReference>
<sequence length="303" mass="33062">MNRHGGGDDLDDDFVPDDLVAFSDDDEGGHSADGDDVNALLSADEDSGETAEALRAQTAAAEKKRKRKAKDKERKAKKQRVAETTEPAETPSVAAQPPSLLVDYVSSMQAKTFSKMSGIELADIQIPDRDFNSGHDDMDGIEESRPAQTLYRQSSVLPTLRIRLAQRPKYNGAPTLLFVAGAALRVADATRVLKDKELRGEKGGDVAKLFAKHIKLEDHIAFLRRTKLSAAAGTPGRLGKLLERDALSTAALTHVIVDVSHRDGKQRNILDIPETRDELFRMVLGAPKVLQGLRQGKIQLVLL</sequence>
<protein>
    <submittedName>
        <fullName evidence="1">Uncharacterized protein</fullName>
    </submittedName>
</protein>
<evidence type="ECO:0000313" key="1">
    <source>
        <dbReference type="EMBL" id="KAJ3556636.1"/>
    </source>
</evidence>
<comment type="caution">
    <text evidence="1">The sequence shown here is derived from an EMBL/GenBank/DDBJ whole genome shotgun (WGS) entry which is preliminary data.</text>
</comment>
<accession>A0ACC1T9R4</accession>
<keyword evidence="2" id="KW-1185">Reference proteome</keyword>
<reference evidence="1" key="1">
    <citation type="submission" date="2022-07" db="EMBL/GenBank/DDBJ databases">
        <title>Genome Sequence of Phlebia brevispora.</title>
        <authorList>
            <person name="Buettner E."/>
        </authorList>
    </citation>
    <scope>NUCLEOTIDE SEQUENCE</scope>
    <source>
        <strain evidence="1">MPL23</strain>
    </source>
</reference>